<dbReference type="Proteomes" id="UP000515153">
    <property type="component" value="Chromosome V"/>
</dbReference>
<protein>
    <submittedName>
        <fullName evidence="3">Uncharacterized protein</fullName>
    </submittedName>
</protein>
<name>A0A6P8AN37_PYRGI</name>
<reference evidence="2 3" key="1">
    <citation type="journal article" date="2019" name="Mol. Biol. Evol.">
        <title>Blast fungal genomes show frequent chromosomal changes, gene gains and losses, and effector gene turnover.</title>
        <authorList>
            <person name="Gomez Luciano L.B."/>
            <person name="Jason Tsai I."/>
            <person name="Chuma I."/>
            <person name="Tosa Y."/>
            <person name="Chen Y.H."/>
            <person name="Li J.Y."/>
            <person name="Li M.Y."/>
            <person name="Jade Lu M.Y."/>
            <person name="Nakayashiki H."/>
            <person name="Li W.H."/>
        </authorList>
    </citation>
    <scope>NUCLEOTIDE SEQUENCE [LARGE SCALE GENOMIC DNA]</scope>
    <source>
        <strain evidence="2 3">NI907</strain>
    </source>
</reference>
<evidence type="ECO:0000313" key="2">
    <source>
        <dbReference type="Proteomes" id="UP000515153"/>
    </source>
</evidence>
<accession>A0A6P8AN37</accession>
<dbReference type="KEGG" id="pgri:PgNI_11849"/>
<sequence>MLLRRKEGRGPAPEDGHAGHNDRRAKNRDICTTPAVQNIKAAQLHAASRRGRPQLSKSLTQQTQKMTGQARKGCIPWEKTPEDYNWDLTGGELRE</sequence>
<evidence type="ECO:0000313" key="3">
    <source>
        <dbReference type="RefSeq" id="XP_030976325.1"/>
    </source>
</evidence>
<reference evidence="3" key="3">
    <citation type="submission" date="2025-08" db="UniProtKB">
        <authorList>
            <consortium name="RefSeq"/>
        </authorList>
    </citation>
    <scope>IDENTIFICATION</scope>
    <source>
        <strain evidence="3">NI907</strain>
    </source>
</reference>
<dbReference type="GeneID" id="41966714"/>
<proteinExistence type="predicted"/>
<organism evidence="2 3">
    <name type="scientific">Pyricularia grisea</name>
    <name type="common">Crabgrass-specific blast fungus</name>
    <name type="synonym">Magnaporthe grisea</name>
    <dbReference type="NCBI Taxonomy" id="148305"/>
    <lineage>
        <taxon>Eukaryota</taxon>
        <taxon>Fungi</taxon>
        <taxon>Dikarya</taxon>
        <taxon>Ascomycota</taxon>
        <taxon>Pezizomycotina</taxon>
        <taxon>Sordariomycetes</taxon>
        <taxon>Sordariomycetidae</taxon>
        <taxon>Magnaporthales</taxon>
        <taxon>Pyriculariaceae</taxon>
        <taxon>Pyricularia</taxon>
    </lineage>
</organism>
<feature type="compositionally biased region" description="Basic and acidic residues" evidence="1">
    <location>
        <begin position="1"/>
        <end position="29"/>
    </location>
</feature>
<evidence type="ECO:0000256" key="1">
    <source>
        <dbReference type="SAM" id="MobiDB-lite"/>
    </source>
</evidence>
<feature type="region of interest" description="Disordered" evidence="1">
    <location>
        <begin position="1"/>
        <end position="78"/>
    </location>
</feature>
<reference evidence="3" key="2">
    <citation type="submission" date="2019-10" db="EMBL/GenBank/DDBJ databases">
        <authorList>
            <consortium name="NCBI Genome Project"/>
        </authorList>
    </citation>
    <scope>NUCLEOTIDE SEQUENCE</scope>
    <source>
        <strain evidence="3">NI907</strain>
    </source>
</reference>
<feature type="compositionally biased region" description="Polar residues" evidence="1">
    <location>
        <begin position="55"/>
        <end position="67"/>
    </location>
</feature>
<dbReference type="AlphaFoldDB" id="A0A6P8AN37"/>
<gene>
    <name evidence="3" type="ORF">PgNI_11849</name>
</gene>
<dbReference type="RefSeq" id="XP_030976325.1">
    <property type="nucleotide sequence ID" value="XM_031131809.1"/>
</dbReference>
<keyword evidence="2" id="KW-1185">Reference proteome</keyword>